<protein>
    <recommendedName>
        <fullName evidence="3">Glycosyltransferase family 1 protein</fullName>
    </recommendedName>
</protein>
<dbReference type="EMBL" id="JBHTIZ010000011">
    <property type="protein sequence ID" value="MFD0983606.1"/>
    <property type="molecule type" value="Genomic_DNA"/>
</dbReference>
<gene>
    <name evidence="1" type="ORF">ACFQ0S_03855</name>
</gene>
<sequence>MINFEKESKIFVLCPEKIETGGTELAHQLVDFLINRKIDAFIVYLKNGDFTIGEIPIGFKGYNISIASQPIDNMKNIIIIPETTFHFIKKFKHIQFILWWMSVDNFYYRSSLYEMIKFSNPSIIFKTIYGRLINKKNILTGIGFKDLNNLENNFLHVYQSTYAKCTLLKNKVSDILPLSDYINSDFLEGDIKSEKQDIILYNPAKGLKFTKKIIKLLSQYRFIPLVNLSRKELANYFKISKIYIDFGNHPGKDRLPREAALYDCCIIVGKKGASAFFEDIPIPQKYKFGEDEINFITERITDTILNYEENIKDFQFYKRRVLLEKDKFYKEIEEIFNL</sequence>
<organism evidence="1 2">
    <name type="scientific">Flavobacterium myungsuense</name>
    <dbReference type="NCBI Taxonomy" id="651823"/>
    <lineage>
        <taxon>Bacteria</taxon>
        <taxon>Pseudomonadati</taxon>
        <taxon>Bacteroidota</taxon>
        <taxon>Flavobacteriia</taxon>
        <taxon>Flavobacteriales</taxon>
        <taxon>Flavobacteriaceae</taxon>
        <taxon>Flavobacterium</taxon>
    </lineage>
</organism>
<reference evidence="2" key="1">
    <citation type="journal article" date="2019" name="Int. J. Syst. Evol. Microbiol.">
        <title>The Global Catalogue of Microorganisms (GCM) 10K type strain sequencing project: providing services to taxonomists for standard genome sequencing and annotation.</title>
        <authorList>
            <consortium name="The Broad Institute Genomics Platform"/>
            <consortium name="The Broad Institute Genome Sequencing Center for Infectious Disease"/>
            <person name="Wu L."/>
            <person name="Ma J."/>
        </authorList>
    </citation>
    <scope>NUCLEOTIDE SEQUENCE [LARGE SCALE GENOMIC DNA]</scope>
    <source>
        <strain evidence="2">CECT 7649</strain>
    </source>
</reference>
<accession>A0ABW3J087</accession>
<proteinExistence type="predicted"/>
<keyword evidence="2" id="KW-1185">Reference proteome</keyword>
<comment type="caution">
    <text evidence="1">The sequence shown here is derived from an EMBL/GenBank/DDBJ whole genome shotgun (WGS) entry which is preliminary data.</text>
</comment>
<dbReference type="Proteomes" id="UP001597051">
    <property type="component" value="Unassembled WGS sequence"/>
</dbReference>
<dbReference type="RefSeq" id="WP_379754114.1">
    <property type="nucleotide sequence ID" value="NZ_JBHSYB010000012.1"/>
</dbReference>
<name>A0ABW3J087_9FLAO</name>
<evidence type="ECO:0000313" key="2">
    <source>
        <dbReference type="Proteomes" id="UP001597051"/>
    </source>
</evidence>
<evidence type="ECO:0008006" key="3">
    <source>
        <dbReference type="Google" id="ProtNLM"/>
    </source>
</evidence>
<evidence type="ECO:0000313" key="1">
    <source>
        <dbReference type="EMBL" id="MFD0983606.1"/>
    </source>
</evidence>